<evidence type="ECO:0000256" key="3">
    <source>
        <dbReference type="ARBA" id="ARBA00023125"/>
    </source>
</evidence>
<organism evidence="8 9">
    <name type="scientific">Rhodopirellula sallentina SM41</name>
    <dbReference type="NCBI Taxonomy" id="1263870"/>
    <lineage>
        <taxon>Bacteria</taxon>
        <taxon>Pseudomonadati</taxon>
        <taxon>Planctomycetota</taxon>
        <taxon>Planctomycetia</taxon>
        <taxon>Pirellulales</taxon>
        <taxon>Pirellulaceae</taxon>
        <taxon>Rhodopirellula</taxon>
    </lineage>
</organism>
<dbReference type="Pfam" id="PF02899">
    <property type="entry name" value="Phage_int_SAM_1"/>
    <property type="match status" value="1"/>
</dbReference>
<dbReference type="PROSITE" id="PS51900">
    <property type="entry name" value="CB"/>
    <property type="match status" value="1"/>
</dbReference>
<comment type="caution">
    <text evidence="8">The sequence shown here is derived from an EMBL/GenBank/DDBJ whole genome shotgun (WGS) entry which is preliminary data.</text>
</comment>
<evidence type="ECO:0000256" key="2">
    <source>
        <dbReference type="ARBA" id="ARBA00022908"/>
    </source>
</evidence>
<dbReference type="Pfam" id="PF00589">
    <property type="entry name" value="Phage_integrase"/>
    <property type="match status" value="1"/>
</dbReference>
<dbReference type="InterPro" id="IPR002104">
    <property type="entry name" value="Integrase_catalytic"/>
</dbReference>
<dbReference type="InterPro" id="IPR010998">
    <property type="entry name" value="Integrase_recombinase_N"/>
</dbReference>
<dbReference type="PANTHER" id="PTHR30349">
    <property type="entry name" value="PHAGE INTEGRASE-RELATED"/>
    <property type="match status" value="1"/>
</dbReference>
<dbReference type="PROSITE" id="PS51898">
    <property type="entry name" value="TYR_RECOMBINASE"/>
    <property type="match status" value="1"/>
</dbReference>
<protein>
    <submittedName>
        <fullName evidence="8">Integrase family protein</fullName>
    </submittedName>
</protein>
<evidence type="ECO:0000259" key="6">
    <source>
        <dbReference type="PROSITE" id="PS51898"/>
    </source>
</evidence>
<keyword evidence="4" id="KW-0233">DNA recombination</keyword>
<evidence type="ECO:0000313" key="8">
    <source>
        <dbReference type="EMBL" id="EMI54172.1"/>
    </source>
</evidence>
<feature type="domain" description="Tyr recombinase" evidence="6">
    <location>
        <begin position="148"/>
        <end position="322"/>
    </location>
</feature>
<name>M5TY82_9BACT</name>
<dbReference type="InterPro" id="IPR004107">
    <property type="entry name" value="Integrase_SAM-like_N"/>
</dbReference>
<gene>
    <name evidence="8" type="ORF">RSSM_04391</name>
</gene>
<evidence type="ECO:0000313" key="9">
    <source>
        <dbReference type="Proteomes" id="UP000011885"/>
    </source>
</evidence>
<evidence type="ECO:0000259" key="7">
    <source>
        <dbReference type="PROSITE" id="PS51900"/>
    </source>
</evidence>
<keyword evidence="2" id="KW-0229">DNA integration</keyword>
<dbReference type="Gene3D" id="1.10.443.10">
    <property type="entry name" value="Intergrase catalytic core"/>
    <property type="match status" value="1"/>
</dbReference>
<evidence type="ECO:0000256" key="1">
    <source>
        <dbReference type="ARBA" id="ARBA00008857"/>
    </source>
</evidence>
<feature type="domain" description="Core-binding (CB)" evidence="7">
    <location>
        <begin position="52"/>
        <end position="127"/>
    </location>
</feature>
<dbReference type="PATRIC" id="fig|1263870.3.peg.4642"/>
<dbReference type="InterPro" id="IPR050090">
    <property type="entry name" value="Tyrosine_recombinase_XerCD"/>
</dbReference>
<dbReference type="SUPFAM" id="SSF56349">
    <property type="entry name" value="DNA breaking-rejoining enzymes"/>
    <property type="match status" value="1"/>
</dbReference>
<comment type="similarity">
    <text evidence="1">Belongs to the 'phage' integrase family.</text>
</comment>
<dbReference type="InterPro" id="IPR011010">
    <property type="entry name" value="DNA_brk_join_enz"/>
</dbReference>
<dbReference type="AlphaFoldDB" id="M5TY82"/>
<dbReference type="Proteomes" id="UP000011885">
    <property type="component" value="Unassembled WGS sequence"/>
</dbReference>
<dbReference type="InterPro" id="IPR044068">
    <property type="entry name" value="CB"/>
</dbReference>
<keyword evidence="9" id="KW-1185">Reference proteome</keyword>
<dbReference type="PANTHER" id="PTHR30349:SF41">
    <property type="entry name" value="INTEGRASE_RECOMBINASE PROTEIN MJ0367-RELATED"/>
    <property type="match status" value="1"/>
</dbReference>
<dbReference type="GO" id="GO:0003677">
    <property type="term" value="F:DNA binding"/>
    <property type="evidence" value="ECO:0007669"/>
    <property type="project" value="UniProtKB-UniRule"/>
</dbReference>
<accession>M5TY82</accession>
<evidence type="ECO:0000256" key="4">
    <source>
        <dbReference type="ARBA" id="ARBA00023172"/>
    </source>
</evidence>
<sequence>MSKTLAKGVRKMSEVEKKLSEDCSELRMISRVILRSPEFGSETLGPIIQQADNDDQLIEIWLHGRPKHTQRAYRREIIKFLDATNMQLRSIRLIDIQKYTDTMPSCLKPSSVKRALSAIKSLFAFGFQLGYLSFDIGRAMKLPTFRDELADRILAEVEVLRIISLEPQPRNRAILLTLYAGGFRVSEICSLKWRHLHERVSTGQITVYGKGGKTRTVLMPQSVWETLLKLRGTNSLDAPVFRSRKKGHLDESAVWRIVNKASERAGIEKDVSCHWLRHAHASHALDRGCPIHLVQATLGHSSISTTGRYLHAKPSDSSGNYLAF</sequence>
<reference evidence="8 9" key="1">
    <citation type="journal article" date="2013" name="Mar. Genomics">
        <title>Expression of sulfatases in Rhodopirellula baltica and the diversity of sulfatases in the genus Rhodopirellula.</title>
        <authorList>
            <person name="Wegner C.E."/>
            <person name="Richter-Heitmann T."/>
            <person name="Klindworth A."/>
            <person name="Klockow C."/>
            <person name="Richter M."/>
            <person name="Achstetter T."/>
            <person name="Glockner F.O."/>
            <person name="Harder J."/>
        </authorList>
    </citation>
    <scope>NUCLEOTIDE SEQUENCE [LARGE SCALE GENOMIC DNA]</scope>
    <source>
        <strain evidence="8 9">SM41</strain>
    </source>
</reference>
<dbReference type="EMBL" id="ANOH01000291">
    <property type="protein sequence ID" value="EMI54172.1"/>
    <property type="molecule type" value="Genomic_DNA"/>
</dbReference>
<dbReference type="GO" id="GO:0006310">
    <property type="term" value="P:DNA recombination"/>
    <property type="evidence" value="ECO:0007669"/>
    <property type="project" value="UniProtKB-KW"/>
</dbReference>
<proteinExistence type="inferred from homology"/>
<dbReference type="GO" id="GO:0015074">
    <property type="term" value="P:DNA integration"/>
    <property type="evidence" value="ECO:0007669"/>
    <property type="project" value="UniProtKB-KW"/>
</dbReference>
<dbReference type="InterPro" id="IPR013762">
    <property type="entry name" value="Integrase-like_cat_sf"/>
</dbReference>
<keyword evidence="3 5" id="KW-0238">DNA-binding</keyword>
<evidence type="ECO:0000256" key="5">
    <source>
        <dbReference type="PROSITE-ProRule" id="PRU01248"/>
    </source>
</evidence>
<dbReference type="Gene3D" id="1.10.150.130">
    <property type="match status" value="1"/>
</dbReference>